<dbReference type="PANTHER" id="PTHR33540:SF2">
    <property type="entry name" value="TRNA THREONYLCARBAMOYLADENOSINE BIOSYNTHESIS PROTEIN TSAE"/>
    <property type="match status" value="1"/>
</dbReference>
<evidence type="ECO:0000256" key="6">
    <source>
        <dbReference type="ARBA" id="ARBA00022723"/>
    </source>
</evidence>
<dbReference type="PANTHER" id="PTHR33540">
    <property type="entry name" value="TRNA THREONYLCARBAMOYLADENOSINE BIOSYNTHESIS PROTEIN TSAE"/>
    <property type="match status" value="1"/>
</dbReference>
<comment type="similarity">
    <text evidence="2">Belongs to the TsaE family.</text>
</comment>
<evidence type="ECO:0000256" key="7">
    <source>
        <dbReference type="ARBA" id="ARBA00022741"/>
    </source>
</evidence>
<name>A0A6M5YYI2_9BACT</name>
<dbReference type="AlphaFoldDB" id="A0A6M5YYI2"/>
<evidence type="ECO:0000256" key="2">
    <source>
        <dbReference type="ARBA" id="ARBA00007599"/>
    </source>
</evidence>
<keyword evidence="4" id="KW-0963">Cytoplasm</keyword>
<evidence type="ECO:0000256" key="5">
    <source>
        <dbReference type="ARBA" id="ARBA00022694"/>
    </source>
</evidence>
<evidence type="ECO:0000256" key="8">
    <source>
        <dbReference type="ARBA" id="ARBA00022840"/>
    </source>
</evidence>
<evidence type="ECO:0000256" key="9">
    <source>
        <dbReference type="ARBA" id="ARBA00022842"/>
    </source>
</evidence>
<dbReference type="InterPro" id="IPR003442">
    <property type="entry name" value="T6A_TsaE"/>
</dbReference>
<dbReference type="GO" id="GO:0005524">
    <property type="term" value="F:ATP binding"/>
    <property type="evidence" value="ECO:0007669"/>
    <property type="project" value="UniProtKB-KW"/>
</dbReference>
<sequence length="163" mass="17856">MRYLCLCGEILVLTLDIPDLAATEAFGRRLGALLFPGAVVALVGQLGAGKTHLTRAVAEGLGVRTPAAVNSPTFVLIQEYPARLPIYHFDAYRLSGSREFAELGADEYFRGAGVCLVEWADKVGAALPAEHLRIEIETVDENRRRFRIHALGEMYESLLSRIA</sequence>
<keyword evidence="9" id="KW-0460">Magnesium</keyword>
<evidence type="ECO:0000313" key="11">
    <source>
        <dbReference type="EMBL" id="QJW98311.1"/>
    </source>
</evidence>
<dbReference type="Pfam" id="PF02367">
    <property type="entry name" value="TsaE"/>
    <property type="match status" value="1"/>
</dbReference>
<dbReference type="Gene3D" id="3.40.50.300">
    <property type="entry name" value="P-loop containing nucleotide triphosphate hydrolases"/>
    <property type="match status" value="1"/>
</dbReference>
<dbReference type="SUPFAM" id="SSF52540">
    <property type="entry name" value="P-loop containing nucleoside triphosphate hydrolases"/>
    <property type="match status" value="1"/>
</dbReference>
<dbReference type="InterPro" id="IPR027417">
    <property type="entry name" value="P-loop_NTPase"/>
</dbReference>
<comment type="subcellular location">
    <subcellularLocation>
        <location evidence="1">Cytoplasm</location>
    </subcellularLocation>
</comment>
<reference evidence="12" key="1">
    <citation type="submission" date="2020-05" db="EMBL/GenBank/DDBJ databases">
        <title>Frigoriglobus tundricola gen. nov., sp. nov., a psychrotolerant cellulolytic planctomycete of the family Gemmataceae with two divergent copies of 16S rRNA gene.</title>
        <authorList>
            <person name="Kulichevskaya I.S."/>
            <person name="Ivanova A.A."/>
            <person name="Naumoff D.G."/>
            <person name="Beletsky A.V."/>
            <person name="Rijpstra W.I.C."/>
            <person name="Sinninghe Damste J.S."/>
            <person name="Mardanov A.V."/>
            <person name="Ravin N.V."/>
            <person name="Dedysh S.N."/>
        </authorList>
    </citation>
    <scope>NUCLEOTIDE SEQUENCE [LARGE SCALE GENOMIC DNA]</scope>
    <source>
        <strain evidence="12">PL17</strain>
    </source>
</reference>
<keyword evidence="6" id="KW-0479">Metal-binding</keyword>
<proteinExistence type="inferred from homology"/>
<dbReference type="GO" id="GO:0002949">
    <property type="term" value="P:tRNA threonylcarbamoyladenosine modification"/>
    <property type="evidence" value="ECO:0007669"/>
    <property type="project" value="InterPro"/>
</dbReference>
<keyword evidence="12" id="KW-1185">Reference proteome</keyword>
<dbReference type="EMBL" id="CP053452">
    <property type="protein sequence ID" value="QJW98311.1"/>
    <property type="molecule type" value="Genomic_DNA"/>
</dbReference>
<accession>A0A6M5YYI2</accession>
<organism evidence="11 12">
    <name type="scientific">Frigoriglobus tundricola</name>
    <dbReference type="NCBI Taxonomy" id="2774151"/>
    <lineage>
        <taxon>Bacteria</taxon>
        <taxon>Pseudomonadati</taxon>
        <taxon>Planctomycetota</taxon>
        <taxon>Planctomycetia</taxon>
        <taxon>Gemmatales</taxon>
        <taxon>Gemmataceae</taxon>
        <taxon>Frigoriglobus</taxon>
    </lineage>
</organism>
<keyword evidence="7" id="KW-0547">Nucleotide-binding</keyword>
<keyword evidence="5" id="KW-0819">tRNA processing</keyword>
<evidence type="ECO:0000256" key="1">
    <source>
        <dbReference type="ARBA" id="ARBA00004496"/>
    </source>
</evidence>
<dbReference type="Proteomes" id="UP000503447">
    <property type="component" value="Chromosome"/>
</dbReference>
<protein>
    <recommendedName>
        <fullName evidence="3">tRNA threonylcarbamoyladenosine biosynthesis protein TsaE</fullName>
    </recommendedName>
    <alternativeName>
        <fullName evidence="10">t(6)A37 threonylcarbamoyladenosine biosynthesis protein TsaE</fullName>
    </alternativeName>
</protein>
<dbReference type="KEGG" id="ftj:FTUN_5899"/>
<evidence type="ECO:0000256" key="4">
    <source>
        <dbReference type="ARBA" id="ARBA00022490"/>
    </source>
</evidence>
<dbReference type="GO" id="GO:0046872">
    <property type="term" value="F:metal ion binding"/>
    <property type="evidence" value="ECO:0007669"/>
    <property type="project" value="UniProtKB-KW"/>
</dbReference>
<evidence type="ECO:0000256" key="10">
    <source>
        <dbReference type="ARBA" id="ARBA00032441"/>
    </source>
</evidence>
<gene>
    <name evidence="11" type="ORF">FTUN_5899</name>
</gene>
<keyword evidence="8" id="KW-0067">ATP-binding</keyword>
<dbReference type="GO" id="GO:0005737">
    <property type="term" value="C:cytoplasm"/>
    <property type="evidence" value="ECO:0007669"/>
    <property type="project" value="UniProtKB-SubCell"/>
</dbReference>
<evidence type="ECO:0000256" key="3">
    <source>
        <dbReference type="ARBA" id="ARBA00019010"/>
    </source>
</evidence>
<dbReference type="NCBIfam" id="TIGR00150">
    <property type="entry name" value="T6A_YjeE"/>
    <property type="match status" value="1"/>
</dbReference>
<evidence type="ECO:0000313" key="12">
    <source>
        <dbReference type="Proteomes" id="UP000503447"/>
    </source>
</evidence>